<feature type="region of interest" description="Disordered" evidence="2">
    <location>
        <begin position="82"/>
        <end position="120"/>
    </location>
</feature>
<keyword evidence="1" id="KW-0863">Zinc-finger</keyword>
<dbReference type="GO" id="GO:0008270">
    <property type="term" value="F:zinc ion binding"/>
    <property type="evidence" value="ECO:0007669"/>
    <property type="project" value="UniProtKB-KW"/>
</dbReference>
<dbReference type="EMBL" id="KQ759916">
    <property type="protein sequence ID" value="OAD61984.1"/>
    <property type="molecule type" value="Genomic_DNA"/>
</dbReference>
<protein>
    <recommendedName>
        <fullName evidence="3">CCHC-type domain-containing protein</fullName>
    </recommendedName>
</protein>
<dbReference type="PROSITE" id="PS50158">
    <property type="entry name" value="ZF_CCHC"/>
    <property type="match status" value="1"/>
</dbReference>
<evidence type="ECO:0000313" key="4">
    <source>
        <dbReference type="EMBL" id="OAD61984.1"/>
    </source>
</evidence>
<sequence>MEDKTEAEKFEETPIEANVFVAEKTTYSKNKQDVICFNCGKKGYLRSECYQGQSSGNRDFQRRGQVTLGRSVDINKVLDQTTREHETAASGAVDESQTPSCSGSTDVEKQNTDHVSSPVSNSTDLFLDYIRSQPVSDNTSYNGSRLQNTVDKGISMGKSVTLERLSSYLLDIFPSEPRTTTVLEPRLTAPAFNNRKKRRKESIESSADIMVPSWRALMEQKDDSSPGLKMPPSLAPGRPLEHSIALSVLTKWCPDTIGQVLVSEKKSHLPGVCSGEYARLQRLYQTNPSQAAEQVLQGSGSEVGEVPTIDQFKEHFQQVFAHKDLDWKPRALPKVTSINVSQAISDTYSPV</sequence>
<proteinExistence type="predicted"/>
<dbReference type="AlphaFoldDB" id="A0A310SLH5"/>
<evidence type="ECO:0000256" key="2">
    <source>
        <dbReference type="SAM" id="MobiDB-lite"/>
    </source>
</evidence>
<feature type="domain" description="CCHC-type" evidence="3">
    <location>
        <begin position="36"/>
        <end position="49"/>
    </location>
</feature>
<dbReference type="GO" id="GO:0003676">
    <property type="term" value="F:nucleic acid binding"/>
    <property type="evidence" value="ECO:0007669"/>
    <property type="project" value="InterPro"/>
</dbReference>
<organism evidence="4 5">
    <name type="scientific">Eufriesea mexicana</name>
    <dbReference type="NCBI Taxonomy" id="516756"/>
    <lineage>
        <taxon>Eukaryota</taxon>
        <taxon>Metazoa</taxon>
        <taxon>Ecdysozoa</taxon>
        <taxon>Arthropoda</taxon>
        <taxon>Hexapoda</taxon>
        <taxon>Insecta</taxon>
        <taxon>Pterygota</taxon>
        <taxon>Neoptera</taxon>
        <taxon>Endopterygota</taxon>
        <taxon>Hymenoptera</taxon>
        <taxon>Apocrita</taxon>
        <taxon>Aculeata</taxon>
        <taxon>Apoidea</taxon>
        <taxon>Anthophila</taxon>
        <taxon>Apidae</taxon>
        <taxon>Eufriesea</taxon>
    </lineage>
</organism>
<keyword evidence="1" id="KW-0479">Metal-binding</keyword>
<evidence type="ECO:0000259" key="3">
    <source>
        <dbReference type="PROSITE" id="PS50158"/>
    </source>
</evidence>
<keyword evidence="1" id="KW-0862">Zinc</keyword>
<dbReference type="InterPro" id="IPR001878">
    <property type="entry name" value="Znf_CCHC"/>
</dbReference>
<name>A0A310SLH5_9HYME</name>
<evidence type="ECO:0000313" key="5">
    <source>
        <dbReference type="Proteomes" id="UP000250275"/>
    </source>
</evidence>
<feature type="compositionally biased region" description="Polar residues" evidence="2">
    <location>
        <begin position="95"/>
        <end position="105"/>
    </location>
</feature>
<gene>
    <name evidence="4" type="ORF">WN48_06949</name>
</gene>
<reference evidence="4 5" key="1">
    <citation type="submission" date="2015-07" db="EMBL/GenBank/DDBJ databases">
        <title>The genome of Eufriesea mexicana.</title>
        <authorList>
            <person name="Pan H."/>
            <person name="Kapheim K."/>
        </authorList>
    </citation>
    <scope>NUCLEOTIDE SEQUENCE [LARGE SCALE GENOMIC DNA]</scope>
    <source>
        <strain evidence="4">0111107269</strain>
        <tissue evidence="4">Whole body</tissue>
    </source>
</reference>
<accession>A0A310SLH5</accession>
<keyword evidence="5" id="KW-1185">Reference proteome</keyword>
<evidence type="ECO:0000256" key="1">
    <source>
        <dbReference type="PROSITE-ProRule" id="PRU00047"/>
    </source>
</evidence>
<dbReference type="Proteomes" id="UP000250275">
    <property type="component" value="Unassembled WGS sequence"/>
</dbReference>